<comment type="caution">
    <text evidence="3">The sequence shown here is derived from an EMBL/GenBank/DDBJ whole genome shotgun (WGS) entry which is preliminary data.</text>
</comment>
<dbReference type="InterPro" id="IPR029069">
    <property type="entry name" value="HotDog_dom_sf"/>
</dbReference>
<dbReference type="PANTHER" id="PTHR21660">
    <property type="entry name" value="THIOESTERASE SUPERFAMILY MEMBER-RELATED"/>
    <property type="match status" value="1"/>
</dbReference>
<comment type="similarity">
    <text evidence="1">Belongs to the thioesterase PaaI family.</text>
</comment>
<evidence type="ECO:0000313" key="4">
    <source>
        <dbReference type="Proteomes" id="UP001583177"/>
    </source>
</evidence>
<proteinExistence type="inferred from homology"/>
<organism evidence="3 4">
    <name type="scientific">Diaporthe australafricana</name>
    <dbReference type="NCBI Taxonomy" id="127596"/>
    <lineage>
        <taxon>Eukaryota</taxon>
        <taxon>Fungi</taxon>
        <taxon>Dikarya</taxon>
        <taxon>Ascomycota</taxon>
        <taxon>Pezizomycotina</taxon>
        <taxon>Sordariomycetes</taxon>
        <taxon>Sordariomycetidae</taxon>
        <taxon>Diaporthales</taxon>
        <taxon>Diaporthaceae</taxon>
        <taxon>Diaporthe</taxon>
    </lineage>
</organism>
<dbReference type="SUPFAM" id="SSF54637">
    <property type="entry name" value="Thioesterase/thiol ester dehydrase-isomerase"/>
    <property type="match status" value="1"/>
</dbReference>
<dbReference type="CDD" id="cd03443">
    <property type="entry name" value="PaaI_thioesterase"/>
    <property type="match status" value="1"/>
</dbReference>
<dbReference type="Pfam" id="PF03061">
    <property type="entry name" value="4HBT"/>
    <property type="match status" value="1"/>
</dbReference>
<dbReference type="PANTHER" id="PTHR21660:SF9">
    <property type="entry name" value="THIOESTERASE DOMAIN-CONTAINING PROTEIN"/>
    <property type="match status" value="1"/>
</dbReference>
<accession>A0ABR3WC40</accession>
<dbReference type="EMBL" id="JAWRVE010000107">
    <property type="protein sequence ID" value="KAL1858177.1"/>
    <property type="molecule type" value="Genomic_DNA"/>
</dbReference>
<dbReference type="InterPro" id="IPR039298">
    <property type="entry name" value="ACOT13"/>
</dbReference>
<dbReference type="Proteomes" id="UP001583177">
    <property type="component" value="Unassembled WGS sequence"/>
</dbReference>
<feature type="domain" description="Thioesterase" evidence="2">
    <location>
        <begin position="102"/>
        <end position="181"/>
    </location>
</feature>
<dbReference type="Gene3D" id="3.10.129.10">
    <property type="entry name" value="Hotdog Thioesterase"/>
    <property type="match status" value="1"/>
</dbReference>
<evidence type="ECO:0000256" key="1">
    <source>
        <dbReference type="ARBA" id="ARBA00008324"/>
    </source>
</evidence>
<evidence type="ECO:0000313" key="3">
    <source>
        <dbReference type="EMBL" id="KAL1858177.1"/>
    </source>
</evidence>
<keyword evidence="4" id="KW-1185">Reference proteome</keyword>
<reference evidence="3 4" key="1">
    <citation type="journal article" date="2024" name="IMA Fungus">
        <title>IMA Genome - F19 : A genome assembly and annotation guide to empower mycologists, including annotated draft genome sequences of Ceratocystis pirilliformis, Diaporthe australafricana, Fusarium ophioides, Paecilomyces lecythidis, and Sporothrix stenoceras.</title>
        <authorList>
            <person name="Aylward J."/>
            <person name="Wilson A.M."/>
            <person name="Visagie C.M."/>
            <person name="Spraker J."/>
            <person name="Barnes I."/>
            <person name="Buitendag C."/>
            <person name="Ceriani C."/>
            <person name="Del Mar Angel L."/>
            <person name="du Plessis D."/>
            <person name="Fuchs T."/>
            <person name="Gasser K."/>
            <person name="Kramer D."/>
            <person name="Li W."/>
            <person name="Munsamy K."/>
            <person name="Piso A."/>
            <person name="Price J.L."/>
            <person name="Sonnekus B."/>
            <person name="Thomas C."/>
            <person name="van der Nest A."/>
            <person name="van Dijk A."/>
            <person name="van Heerden A."/>
            <person name="van Vuuren N."/>
            <person name="Yilmaz N."/>
            <person name="Duong T.A."/>
            <person name="van der Merwe N.A."/>
            <person name="Wingfield M.J."/>
            <person name="Wingfield B.D."/>
        </authorList>
    </citation>
    <scope>NUCLEOTIDE SEQUENCE [LARGE SCALE GENOMIC DNA]</scope>
    <source>
        <strain evidence="3 4">CMW 18300</strain>
    </source>
</reference>
<evidence type="ECO:0000259" key="2">
    <source>
        <dbReference type="Pfam" id="PF03061"/>
    </source>
</evidence>
<protein>
    <recommendedName>
        <fullName evidence="2">Thioesterase domain-containing protein</fullName>
    </recommendedName>
</protein>
<dbReference type="InterPro" id="IPR006683">
    <property type="entry name" value="Thioestr_dom"/>
</dbReference>
<sequence length="224" mass="24248">MSHPSTKSTEKTLSREENRRKALAGVQAIFDRYKLVKARSGPAFDNATMADCVVLDASIGPPRDDDAAVLPAGSGLPLPPDMGIRASCTTRLFVGSELGNYNGVMHGGAAGVIFDMLTTIALGPVARPGFWTFLGGVTRTLNISYLKAVPVGTTVIVHAYVYQVGRQTAYIKGWMMSEDSKTTYAVCDHHKIHVPTPAEHMTLKVPWDEQWDEGGKEKKTASKL</sequence>
<name>A0ABR3WC40_9PEZI</name>
<gene>
    <name evidence="3" type="ORF">Daus18300_010059</name>
</gene>